<accession>A0A2N3LB01</accession>
<feature type="region of interest" description="Disordered" evidence="1">
    <location>
        <begin position="67"/>
        <end position="145"/>
    </location>
</feature>
<comment type="caution">
    <text evidence="2">The sequence shown here is derived from an EMBL/GenBank/DDBJ whole genome shotgun (WGS) entry which is preliminary data.</text>
</comment>
<evidence type="ECO:0000313" key="2">
    <source>
        <dbReference type="EMBL" id="PKR60005.1"/>
    </source>
</evidence>
<proteinExistence type="predicted"/>
<dbReference type="Proteomes" id="UP000233332">
    <property type="component" value="Unassembled WGS sequence"/>
</dbReference>
<evidence type="ECO:0000256" key="1">
    <source>
        <dbReference type="SAM" id="MobiDB-lite"/>
    </source>
</evidence>
<protein>
    <submittedName>
        <fullName evidence="2">Uncharacterized protein</fullName>
    </submittedName>
</protein>
<dbReference type="EMBL" id="NXGX01000001">
    <property type="protein sequence ID" value="PKR60005.1"/>
    <property type="molecule type" value="Genomic_DNA"/>
</dbReference>
<keyword evidence="3" id="KW-1185">Reference proteome</keyword>
<name>A0A2N3LB01_9PROT</name>
<dbReference type="AlphaFoldDB" id="A0A2N3LB01"/>
<evidence type="ECO:0000313" key="3">
    <source>
        <dbReference type="Proteomes" id="UP000233332"/>
    </source>
</evidence>
<dbReference type="RefSeq" id="WP_101299149.1">
    <property type="nucleotide sequence ID" value="NZ_NXGX01000001.1"/>
</dbReference>
<organism evidence="2 3">
    <name type="scientific">Thalassospira lohafexi</name>
    <dbReference type="NCBI Taxonomy" id="744227"/>
    <lineage>
        <taxon>Bacteria</taxon>
        <taxon>Pseudomonadati</taxon>
        <taxon>Pseudomonadota</taxon>
        <taxon>Alphaproteobacteria</taxon>
        <taxon>Rhodospirillales</taxon>
        <taxon>Thalassospiraceae</taxon>
        <taxon>Thalassospira</taxon>
    </lineage>
</organism>
<reference evidence="2 3" key="1">
    <citation type="submission" date="2017-09" db="EMBL/GenBank/DDBJ databases">
        <title>Biodiversity and function of Thalassospira species in the particle-attached aromatic-hydrocarbon-degrading consortia from the surface seawater of the China South Sea.</title>
        <authorList>
            <person name="Dong C."/>
            <person name="Lai Q."/>
            <person name="Shao Z."/>
        </authorList>
    </citation>
    <scope>NUCLEOTIDE SEQUENCE [LARGE SCALE GENOMIC DNA]</scope>
    <source>
        <strain evidence="2 3">139Z-12</strain>
    </source>
</reference>
<feature type="compositionally biased region" description="Basic and acidic residues" evidence="1">
    <location>
        <begin position="67"/>
        <end position="84"/>
    </location>
</feature>
<sequence length="145" mass="16099">MRLTAAAKRTLFSAQEAEDSTCFDNSNAENATAMIRAIGDSVAVLKSIVDIMPALERLISVNSGLEAKRRDPKTIEHRTSEKLPPKRSLTNNNGWSADAMIEMHNMCAESRRKPAGKPTLNEVYEHKDDSTDNVIPPGPRYYKPN</sequence>
<gene>
    <name evidence="2" type="ORF">COO92_01125</name>
</gene>